<dbReference type="eggNOG" id="ENOG502SKFN">
    <property type="taxonomic scope" value="Eukaryota"/>
</dbReference>
<evidence type="ECO:0000256" key="1">
    <source>
        <dbReference type="SAM" id="MobiDB-lite"/>
    </source>
</evidence>
<protein>
    <recommendedName>
        <fullName evidence="2">Aminoglycoside phosphotransferase domain-containing protein</fullName>
    </recommendedName>
</protein>
<name>S7ZHK0_PENO1</name>
<accession>S7ZHK0</accession>
<dbReference type="HOGENOM" id="CLU_028906_4_1_1"/>
<dbReference type="SUPFAM" id="SSF56112">
    <property type="entry name" value="Protein kinase-like (PK-like)"/>
    <property type="match status" value="1"/>
</dbReference>
<reference evidence="3 4" key="1">
    <citation type="journal article" date="2013" name="PLoS ONE">
        <title>Genomic and secretomic analyses reveal unique features of the lignocellulolytic enzyme system of Penicillium decumbens.</title>
        <authorList>
            <person name="Liu G."/>
            <person name="Zhang L."/>
            <person name="Wei X."/>
            <person name="Zou G."/>
            <person name="Qin Y."/>
            <person name="Ma L."/>
            <person name="Li J."/>
            <person name="Zheng H."/>
            <person name="Wang S."/>
            <person name="Wang C."/>
            <person name="Xun L."/>
            <person name="Zhao G.-P."/>
            <person name="Zhou Z."/>
            <person name="Qu Y."/>
        </authorList>
    </citation>
    <scope>NUCLEOTIDE SEQUENCE [LARGE SCALE GENOMIC DNA]</scope>
    <source>
        <strain evidence="4">114-2 / CGMCC 5302</strain>
    </source>
</reference>
<gene>
    <name evidence="3" type="ORF">PDE_03117</name>
</gene>
<evidence type="ECO:0000259" key="2">
    <source>
        <dbReference type="Pfam" id="PF01636"/>
    </source>
</evidence>
<dbReference type="OrthoDB" id="5412996at2759"/>
<feature type="compositionally biased region" description="Polar residues" evidence="1">
    <location>
        <begin position="592"/>
        <end position="602"/>
    </location>
</feature>
<evidence type="ECO:0000313" key="3">
    <source>
        <dbReference type="EMBL" id="EPS28171.1"/>
    </source>
</evidence>
<organism evidence="3 4">
    <name type="scientific">Penicillium oxalicum (strain 114-2 / CGMCC 5302)</name>
    <name type="common">Penicillium decumbens</name>
    <dbReference type="NCBI Taxonomy" id="933388"/>
    <lineage>
        <taxon>Eukaryota</taxon>
        <taxon>Fungi</taxon>
        <taxon>Dikarya</taxon>
        <taxon>Ascomycota</taxon>
        <taxon>Pezizomycotina</taxon>
        <taxon>Eurotiomycetes</taxon>
        <taxon>Eurotiomycetidae</taxon>
        <taxon>Eurotiales</taxon>
        <taxon>Aspergillaceae</taxon>
        <taxon>Penicillium</taxon>
    </lineage>
</organism>
<sequence length="638" mass="72692">MRPVMSFDDVAWDESERIVECWVFQFCRPQIGEAAAGTILEKHHPGEPIDFTVIGRGSYNICFRMKFDASPPAVIRFPLPATLRFPEEKTRNEAAVMRYLAKHTSIPVPRVIYQGKTTESQLSLGPFIIMEYLDHRSTVYSSLNTPGRPLDLRAVLDPNINEQKLEDLYGQIAEILLQLSLQSFTRIGSLKENHTSTWEVSFRPHTLNMEQMCVMGTLPSPQLPAPDRTFETASFYLESIAEVMIQHLRHQRNDAVESADDCRRKFVARRLFQRLAQEGKLMDPSHDNGPFKLWCNDLRPSNVVVDGNDRVCGVLDWEFTYAAPVEYTYAPPWWLLIEKPEYWNAGLESWTDFYTQRLEVFLNAMTKREDAAIADAKMTEEQRLSTHMRKSWNSGQFWIVYASQHSFAFDLIYWEKIDPMFFGINDNPETAWRDRLALFNKKELAEMEILVQKKLLEMRKRELAWDCDECTEFLSTRMAIAWTENPSSAEKLKTNIELLANSDQTGTMGPSAMFHTCSGCGGAVNGADDSRLRTNLHSHGNEAIQVCDHGGFMVYPHIQDGFHSCNGCDGTCDQALPPDSSSDSKTDGACQTEKNSNSPIQHSLDSFTSLSMYRAIIEWDKMKKGEERMAKPGSCSLA</sequence>
<dbReference type="EMBL" id="KB644410">
    <property type="protein sequence ID" value="EPS28171.1"/>
    <property type="molecule type" value="Genomic_DNA"/>
</dbReference>
<proteinExistence type="predicted"/>
<dbReference type="STRING" id="933388.S7ZHK0"/>
<dbReference type="InterPro" id="IPR051678">
    <property type="entry name" value="AGP_Transferase"/>
</dbReference>
<evidence type="ECO:0000313" key="4">
    <source>
        <dbReference type="Proteomes" id="UP000019376"/>
    </source>
</evidence>
<dbReference type="InterPro" id="IPR002575">
    <property type="entry name" value="Aminoglycoside_PTrfase"/>
</dbReference>
<dbReference type="PANTHER" id="PTHR21310:SF37">
    <property type="entry name" value="AMINOGLYCOSIDE PHOSPHOTRANSFERASE DOMAIN-CONTAINING PROTEIN"/>
    <property type="match status" value="1"/>
</dbReference>
<dbReference type="Pfam" id="PF01636">
    <property type="entry name" value="APH"/>
    <property type="match status" value="1"/>
</dbReference>
<dbReference type="AlphaFoldDB" id="S7ZHK0"/>
<dbReference type="PANTHER" id="PTHR21310">
    <property type="entry name" value="AMINOGLYCOSIDE PHOSPHOTRANSFERASE-RELATED-RELATED"/>
    <property type="match status" value="1"/>
</dbReference>
<dbReference type="Proteomes" id="UP000019376">
    <property type="component" value="Unassembled WGS sequence"/>
</dbReference>
<dbReference type="Gene3D" id="3.30.200.20">
    <property type="entry name" value="Phosphorylase Kinase, domain 1"/>
    <property type="match status" value="1"/>
</dbReference>
<feature type="region of interest" description="Disordered" evidence="1">
    <location>
        <begin position="577"/>
        <end position="602"/>
    </location>
</feature>
<dbReference type="Gene3D" id="3.90.1200.10">
    <property type="match status" value="1"/>
</dbReference>
<keyword evidence="4" id="KW-1185">Reference proteome</keyword>
<feature type="domain" description="Aminoglycoside phosphotransferase" evidence="2">
    <location>
        <begin position="71"/>
        <end position="327"/>
    </location>
</feature>
<dbReference type="PhylomeDB" id="S7ZHK0"/>
<dbReference type="InterPro" id="IPR011009">
    <property type="entry name" value="Kinase-like_dom_sf"/>
</dbReference>